<keyword evidence="1" id="KW-0175">Coiled coil</keyword>
<organism evidence="2 3">
    <name type="scientific">Candidatus Faecousia excrementigallinarum</name>
    <dbReference type="NCBI Taxonomy" id="2840806"/>
    <lineage>
        <taxon>Bacteria</taxon>
        <taxon>Bacillati</taxon>
        <taxon>Bacillota</taxon>
        <taxon>Clostridia</taxon>
        <taxon>Eubacteriales</taxon>
        <taxon>Oscillospiraceae</taxon>
        <taxon>Faecousia</taxon>
    </lineage>
</organism>
<name>A0A9D0Z396_9FIRM</name>
<proteinExistence type="predicted"/>
<feature type="non-terminal residue" evidence="2">
    <location>
        <position position="64"/>
    </location>
</feature>
<sequence length="64" mass="7589">MDNLQQVQEKVFEKKRLEAKLSVLRSQNRSLELRVAELKRELESQQEDVLRLERVSLSAIFYGL</sequence>
<dbReference type="EMBL" id="DVFK01000099">
    <property type="protein sequence ID" value="HIQ68277.1"/>
    <property type="molecule type" value="Genomic_DNA"/>
</dbReference>
<protein>
    <submittedName>
        <fullName evidence="2">Uncharacterized protein</fullName>
    </submittedName>
</protein>
<evidence type="ECO:0000256" key="1">
    <source>
        <dbReference type="SAM" id="Coils"/>
    </source>
</evidence>
<dbReference type="Proteomes" id="UP000886796">
    <property type="component" value="Unassembled WGS sequence"/>
</dbReference>
<reference evidence="2" key="2">
    <citation type="journal article" date="2021" name="PeerJ">
        <title>Extensive microbial diversity within the chicken gut microbiome revealed by metagenomics and culture.</title>
        <authorList>
            <person name="Gilroy R."/>
            <person name="Ravi A."/>
            <person name="Getino M."/>
            <person name="Pursley I."/>
            <person name="Horton D.L."/>
            <person name="Alikhan N.F."/>
            <person name="Baker D."/>
            <person name="Gharbi K."/>
            <person name="Hall N."/>
            <person name="Watson M."/>
            <person name="Adriaenssens E.M."/>
            <person name="Foster-Nyarko E."/>
            <person name="Jarju S."/>
            <person name="Secka A."/>
            <person name="Antonio M."/>
            <person name="Oren A."/>
            <person name="Chaudhuri R.R."/>
            <person name="La Ragione R."/>
            <person name="Hildebrand F."/>
            <person name="Pallen M.J."/>
        </authorList>
    </citation>
    <scope>NUCLEOTIDE SEQUENCE</scope>
    <source>
        <strain evidence="2">13361</strain>
    </source>
</reference>
<reference evidence="2" key="1">
    <citation type="submission" date="2020-10" db="EMBL/GenBank/DDBJ databases">
        <authorList>
            <person name="Gilroy R."/>
        </authorList>
    </citation>
    <scope>NUCLEOTIDE SEQUENCE</scope>
    <source>
        <strain evidence="2">13361</strain>
    </source>
</reference>
<evidence type="ECO:0000313" key="2">
    <source>
        <dbReference type="EMBL" id="HIQ68277.1"/>
    </source>
</evidence>
<comment type="caution">
    <text evidence="2">The sequence shown here is derived from an EMBL/GenBank/DDBJ whole genome shotgun (WGS) entry which is preliminary data.</text>
</comment>
<accession>A0A9D0Z396</accession>
<dbReference type="AlphaFoldDB" id="A0A9D0Z396"/>
<gene>
    <name evidence="2" type="ORF">IAB74_07200</name>
</gene>
<evidence type="ECO:0000313" key="3">
    <source>
        <dbReference type="Proteomes" id="UP000886796"/>
    </source>
</evidence>
<feature type="coiled-coil region" evidence="1">
    <location>
        <begin position="14"/>
        <end position="55"/>
    </location>
</feature>